<dbReference type="Pfam" id="PF13651">
    <property type="entry name" value="EcoRI_methylase"/>
    <property type="match status" value="1"/>
</dbReference>
<dbReference type="KEGG" id="mpj:MPNE_0227"/>
<dbReference type="SUPFAM" id="SSF53335">
    <property type="entry name" value="S-adenosyl-L-methionine-dependent methyltransferases"/>
    <property type="match status" value="1"/>
</dbReference>
<organism evidence="1 2">
    <name type="scientific">Mycoplasmoides pneumoniae (strain ATCC 15531 / DSM 23978 / CIP 103766 / NBRC 14401 / NCTC 10119 / FH)</name>
    <name type="common">Mycoplasma pneumoniae</name>
    <dbReference type="NCBI Taxonomy" id="722438"/>
    <lineage>
        <taxon>Bacteria</taxon>
        <taxon>Bacillati</taxon>
        <taxon>Mycoplasmatota</taxon>
        <taxon>Mycoplasmoidales</taxon>
        <taxon>Mycoplasmoidaceae</taxon>
        <taxon>Mycoplasmoides</taxon>
    </lineage>
</organism>
<dbReference type="HOGENOM" id="CLU_057063_2_0_14"/>
<dbReference type="REBASE" id="27127">
    <property type="entry name" value="M.MpnFHORF227P"/>
</dbReference>
<dbReference type="Proteomes" id="UP000007756">
    <property type="component" value="Chromosome"/>
</dbReference>
<dbReference type="AlphaFoldDB" id="A0A0H3DKU3"/>
<gene>
    <name evidence="1" type="ordered locus">MPNE_0227</name>
</gene>
<dbReference type="InterPro" id="IPR025247">
    <property type="entry name" value="EcoRI-like_methylase"/>
</dbReference>
<dbReference type="GO" id="GO:0003676">
    <property type="term" value="F:nucleic acid binding"/>
    <property type="evidence" value="ECO:0007669"/>
    <property type="project" value="InterPro"/>
</dbReference>
<proteinExistence type="predicted"/>
<dbReference type="PaxDb" id="722438-MPNE_0227"/>
<evidence type="ECO:0000313" key="1">
    <source>
        <dbReference type="EMBL" id="ADK87019.1"/>
    </source>
</evidence>
<dbReference type="PROSITE" id="PS00092">
    <property type="entry name" value="N6_MTASE"/>
    <property type="match status" value="1"/>
</dbReference>
<dbReference type="EC" id="2.1.1.72" evidence="1"/>
<dbReference type="RefSeq" id="WP_014574905.1">
    <property type="nucleotide sequence ID" value="NZ_CP010546.1"/>
</dbReference>
<reference evidence="1 2" key="1">
    <citation type="journal article" date="2010" name="Appl. Environ. Microbiol.">
        <title>Targeted chromosomal knockouts in Mycoplasma pneumoniae.</title>
        <authorList>
            <person name="Krishnakumar R."/>
            <person name="Assad-Garcia N."/>
            <person name="Benders G.A."/>
            <person name="Phan Q."/>
            <person name="Montague M.G."/>
            <person name="Glass J.I."/>
        </authorList>
    </citation>
    <scope>NUCLEOTIDE SEQUENCE [LARGE SCALE GENOMIC DNA]</scope>
    <source>
        <strain evidence="2">ATCC 15531 / DSM 22911 / NBRC 14401 / NCTC 10119 / FH</strain>
    </source>
</reference>
<dbReference type="EMBL" id="CP002077">
    <property type="protein sequence ID" value="ADK87019.1"/>
    <property type="molecule type" value="Genomic_DNA"/>
</dbReference>
<sequence>MHYFNRAKKAKNNEFYTLFEDIAAEVACYPNAFKGKVVLCNCNDGYQSNFWQFFQSQFHALGLKKLVAIAFNPLGNSYQLNFDGKEIKELPLAGNGSFDSAEAIVLLKQSDIVVTNPPFSLFQDFVCLLAEHGKQFLVLGHNGAVGYNQIFKLFKEEQLWYGHTVNSSMLFQVQSNFKLYDPKSVNFVKKYGQLFQKVPGISWFTNLKKNQQPAWLKTKSRYQGNEHKYPKFDWYDAIFVSKVKEIPLDWFGYMGVPLTFLNCFNPKQFELIDCLANPYATLDTLKTNAYVRSHHGDVRNVKGKRRYVRVVIKQRQNVI</sequence>
<dbReference type="InterPro" id="IPR029063">
    <property type="entry name" value="SAM-dependent_MTases_sf"/>
</dbReference>
<dbReference type="eggNOG" id="ENOG502Z7VI">
    <property type="taxonomic scope" value="Bacteria"/>
</dbReference>
<keyword evidence="1" id="KW-0489">Methyltransferase</keyword>
<dbReference type="GO" id="GO:0032259">
    <property type="term" value="P:methylation"/>
    <property type="evidence" value="ECO:0007669"/>
    <property type="project" value="UniProtKB-KW"/>
</dbReference>
<dbReference type="STRING" id="722438.F539_01110"/>
<dbReference type="GO" id="GO:0009007">
    <property type="term" value="F:site-specific DNA-methyltransferase (adenine-specific) activity"/>
    <property type="evidence" value="ECO:0007669"/>
    <property type="project" value="UniProtKB-EC"/>
</dbReference>
<keyword evidence="1" id="KW-0808">Transferase</keyword>
<protein>
    <submittedName>
        <fullName evidence="1">Adenine-specific DNA modification methylase</fullName>
        <ecNumber evidence="1">2.1.1.72</ecNumber>
    </submittedName>
</protein>
<evidence type="ECO:0000313" key="2">
    <source>
        <dbReference type="Proteomes" id="UP000007756"/>
    </source>
</evidence>
<accession>A0A0H3DKU3</accession>
<name>A0A0H3DKU3_MYCPB</name>
<dbReference type="PATRIC" id="fig|722438.3.peg.221"/>
<dbReference type="GeneID" id="66609154"/>
<dbReference type="InterPro" id="IPR002052">
    <property type="entry name" value="DNA_methylase_N6_adenine_CS"/>
</dbReference>